<dbReference type="HOGENOM" id="CLU_2327117_0_0_2"/>
<protein>
    <recommendedName>
        <fullName evidence="3">Transposase</fullName>
    </recommendedName>
</protein>
<dbReference type="GeneID" id="24795933"/>
<evidence type="ECO:0008006" key="3">
    <source>
        <dbReference type="Google" id="ProtNLM"/>
    </source>
</evidence>
<dbReference type="EMBL" id="CP006577">
    <property type="protein sequence ID" value="AIG99175.1"/>
    <property type="molecule type" value="Genomic_DNA"/>
</dbReference>
<evidence type="ECO:0000313" key="2">
    <source>
        <dbReference type="Proteomes" id="UP000028501"/>
    </source>
</evidence>
<accession>A0A075WFM0</accession>
<gene>
    <name evidence="1" type="ORF">AFULGI_00024580</name>
</gene>
<sequence length="98" mass="11371">MSYRESRQRLERLTESPSHLTIWRRMQELSYESKFEYESFVSADGTKLHAKRSKKLDVKVIAGKSVIVGINESHREMRGEYDVKATVVGDADRDLSCF</sequence>
<dbReference type="KEGG" id="afg:AFULGI_00024580"/>
<dbReference type="Proteomes" id="UP000028501">
    <property type="component" value="Chromosome"/>
</dbReference>
<name>A0A075WFM0_ARCFL</name>
<dbReference type="SMR" id="A0A075WFM0"/>
<dbReference type="RefSeq" id="WP_010879676.1">
    <property type="nucleotide sequence ID" value="NZ_CP006577.1"/>
</dbReference>
<organism evidence="1 2">
    <name type="scientific">Archaeoglobus fulgidus DSM 8774</name>
    <dbReference type="NCBI Taxonomy" id="1344584"/>
    <lineage>
        <taxon>Archaea</taxon>
        <taxon>Methanobacteriati</taxon>
        <taxon>Methanobacteriota</taxon>
        <taxon>Archaeoglobi</taxon>
        <taxon>Archaeoglobales</taxon>
        <taxon>Archaeoglobaceae</taxon>
        <taxon>Archaeoglobus</taxon>
    </lineage>
</organism>
<reference evidence="1 2" key="1">
    <citation type="submission" date="2013-07" db="EMBL/GenBank/DDBJ databases">
        <title>Genome of Archaeoglobus fulgidus.</title>
        <authorList>
            <person name="Fiebig A."/>
            <person name="Birkeland N.-K."/>
        </authorList>
    </citation>
    <scope>NUCLEOTIDE SEQUENCE [LARGE SCALE GENOMIC DNA]</scope>
    <source>
        <strain evidence="1 2">DSM 8774</strain>
    </source>
</reference>
<proteinExistence type="predicted"/>
<dbReference type="AlphaFoldDB" id="A0A075WFM0"/>
<evidence type="ECO:0000313" key="1">
    <source>
        <dbReference type="EMBL" id="AIG99175.1"/>
    </source>
</evidence>